<dbReference type="Pfam" id="PF00128">
    <property type="entry name" value="Alpha-amylase"/>
    <property type="match status" value="1"/>
</dbReference>
<dbReference type="GO" id="GO:0005829">
    <property type="term" value="C:cytosol"/>
    <property type="evidence" value="ECO:0007669"/>
    <property type="project" value="TreeGrafter"/>
</dbReference>
<dbReference type="InterPro" id="IPR006048">
    <property type="entry name" value="A-amylase/branching_C"/>
</dbReference>
<feature type="domain" description="Glycosyl hydrolase family 13 catalytic" evidence="12">
    <location>
        <begin position="158"/>
        <end position="526"/>
    </location>
</feature>
<dbReference type="UniPathway" id="UPA00164"/>
<dbReference type="CDD" id="cd02855">
    <property type="entry name" value="E_set_GBE_prok_N"/>
    <property type="match status" value="1"/>
</dbReference>
<dbReference type="InterPro" id="IPR037439">
    <property type="entry name" value="Branching_enzy"/>
</dbReference>
<comment type="similarity">
    <text evidence="4 10">Belongs to the glycosyl hydrolase 13 family. GlgB subfamily.</text>
</comment>
<dbReference type="GO" id="GO:0004553">
    <property type="term" value="F:hydrolase activity, hydrolyzing O-glycosyl compounds"/>
    <property type="evidence" value="ECO:0007669"/>
    <property type="project" value="InterPro"/>
</dbReference>
<evidence type="ECO:0000313" key="14">
    <source>
        <dbReference type="Proteomes" id="UP000182510"/>
    </source>
</evidence>
<keyword evidence="5 10" id="KW-0321">Glycogen metabolism</keyword>
<keyword evidence="8 10" id="KW-0320">Glycogen biosynthesis</keyword>
<dbReference type="InterPro" id="IPR013780">
    <property type="entry name" value="Glyco_hydro_b"/>
</dbReference>
<dbReference type="GO" id="GO:0043169">
    <property type="term" value="F:cation binding"/>
    <property type="evidence" value="ECO:0007669"/>
    <property type="project" value="InterPro"/>
</dbReference>
<evidence type="ECO:0000256" key="2">
    <source>
        <dbReference type="ARBA" id="ARBA00002953"/>
    </source>
</evidence>
<dbReference type="FunFam" id="3.20.20.80:FF:000003">
    <property type="entry name" value="1,4-alpha-glucan branching enzyme GlgB"/>
    <property type="match status" value="1"/>
</dbReference>
<dbReference type="InterPro" id="IPR006047">
    <property type="entry name" value="GH13_cat_dom"/>
</dbReference>
<feature type="active site" description="Nucleophile" evidence="10 11">
    <location>
        <position position="316"/>
    </location>
</feature>
<dbReference type="Gene3D" id="3.20.20.80">
    <property type="entry name" value="Glycosidases"/>
    <property type="match status" value="1"/>
</dbReference>
<dbReference type="KEGG" id="grl:LPB144_11740"/>
<dbReference type="SMART" id="SM00642">
    <property type="entry name" value="Aamy"/>
    <property type="match status" value="1"/>
</dbReference>
<dbReference type="NCBIfam" id="TIGR01515">
    <property type="entry name" value="branching_enzym"/>
    <property type="match status" value="1"/>
</dbReference>
<dbReference type="FunFam" id="2.60.40.1180:FF:000002">
    <property type="entry name" value="1,4-alpha-glucan branching enzyme GlgB"/>
    <property type="match status" value="1"/>
</dbReference>
<keyword evidence="6 10" id="KW-0328">Glycosyltransferase</keyword>
<evidence type="ECO:0000256" key="6">
    <source>
        <dbReference type="ARBA" id="ARBA00022676"/>
    </source>
</evidence>
<dbReference type="EC" id="2.4.1.18" evidence="10"/>
<dbReference type="SUPFAM" id="SSF51011">
    <property type="entry name" value="Glycosyl hydrolase domain"/>
    <property type="match status" value="1"/>
</dbReference>
<organism evidence="13 14">
    <name type="scientific">Christiangramia salexigens</name>
    <dbReference type="NCBI Taxonomy" id="1913577"/>
    <lineage>
        <taxon>Bacteria</taxon>
        <taxon>Pseudomonadati</taxon>
        <taxon>Bacteroidota</taxon>
        <taxon>Flavobacteriia</taxon>
        <taxon>Flavobacteriales</taxon>
        <taxon>Flavobacteriaceae</taxon>
        <taxon>Christiangramia</taxon>
    </lineage>
</organism>
<name>A0A1L3J7C0_9FLAO</name>
<evidence type="ECO:0000256" key="1">
    <source>
        <dbReference type="ARBA" id="ARBA00000826"/>
    </source>
</evidence>
<keyword evidence="7 10" id="KW-0808">Transferase</keyword>
<protein>
    <recommendedName>
        <fullName evidence="10">1,4-alpha-glucan branching enzyme GlgB</fullName>
        <ecNumber evidence="10">2.4.1.18</ecNumber>
    </recommendedName>
    <alternativeName>
        <fullName evidence="10">1,4-alpha-D-glucan:1,4-alpha-D-glucan 6-glucosyl-transferase</fullName>
    </alternativeName>
    <alternativeName>
        <fullName evidence="10">Alpha-(1-&gt;4)-glucan branching enzyme</fullName>
    </alternativeName>
    <alternativeName>
        <fullName evidence="10">Glycogen branching enzyme</fullName>
        <shortName evidence="10">BE</shortName>
    </alternativeName>
</protein>
<accession>A0A1L3J7C0</accession>
<dbReference type="Gene3D" id="2.60.40.1180">
    <property type="entry name" value="Golgi alpha-mannosidase II"/>
    <property type="match status" value="1"/>
</dbReference>
<dbReference type="NCBIfam" id="NF003811">
    <property type="entry name" value="PRK05402.1"/>
    <property type="match status" value="1"/>
</dbReference>
<evidence type="ECO:0000256" key="11">
    <source>
        <dbReference type="PIRSR" id="PIRSR000463-1"/>
    </source>
</evidence>
<evidence type="ECO:0000256" key="4">
    <source>
        <dbReference type="ARBA" id="ARBA00009000"/>
    </source>
</evidence>
<dbReference type="PANTHER" id="PTHR43651:SF3">
    <property type="entry name" value="1,4-ALPHA-GLUCAN-BRANCHING ENZYME"/>
    <property type="match status" value="1"/>
</dbReference>
<dbReference type="Pfam" id="PF02806">
    <property type="entry name" value="Alpha-amylase_C"/>
    <property type="match status" value="1"/>
</dbReference>
<evidence type="ECO:0000256" key="3">
    <source>
        <dbReference type="ARBA" id="ARBA00004964"/>
    </source>
</evidence>
<dbReference type="RefSeq" id="WP_072553726.1">
    <property type="nucleotide sequence ID" value="NZ_CP018153.1"/>
</dbReference>
<dbReference type="Proteomes" id="UP000182510">
    <property type="component" value="Chromosome"/>
</dbReference>
<feature type="active site" description="Proton donor" evidence="10 11">
    <location>
        <position position="369"/>
    </location>
</feature>
<comment type="catalytic activity">
    <reaction evidence="1 10">
        <text>Transfers a segment of a (1-&gt;4)-alpha-D-glucan chain to a primary hydroxy group in a similar glucan chain.</text>
        <dbReference type="EC" id="2.4.1.18"/>
    </reaction>
</comment>
<dbReference type="CDD" id="cd11322">
    <property type="entry name" value="AmyAc_Glg_BE"/>
    <property type="match status" value="1"/>
</dbReference>
<dbReference type="Pfam" id="PF02922">
    <property type="entry name" value="CBM_48"/>
    <property type="match status" value="1"/>
</dbReference>
<dbReference type="STRING" id="1913577.LPB144_11740"/>
<dbReference type="SUPFAM" id="SSF51445">
    <property type="entry name" value="(Trans)glycosidases"/>
    <property type="match status" value="1"/>
</dbReference>
<comment type="subunit">
    <text evidence="10">Monomer.</text>
</comment>
<reference evidence="13 14" key="1">
    <citation type="submission" date="2016-11" db="EMBL/GenBank/DDBJ databases">
        <title>Gramella sp. LPB0144 isolated from marine environment.</title>
        <authorList>
            <person name="Kim E."/>
            <person name="Yi H."/>
        </authorList>
    </citation>
    <scope>NUCLEOTIDE SEQUENCE [LARGE SCALE GENOMIC DNA]</scope>
    <source>
        <strain evidence="13 14">LPB0144</strain>
    </source>
</reference>
<sequence length="635" mass="73473">MKKEVQVHSFFSDFDISLFKAGKHFRLYEKFGAHITEIDGVKGVYFAVWAPSAKKVSVIGDFNYWNEEEHPLNVRWDESGIWEGFIPGVEKGNKYKYKIESSHNGEKLEKADPYALKCEHPPNTASIVWELDYKWKDKKYLSTRKEVNSLDKPFSIYEVHLGSWRKNVLENRSLTYKEMASELVDYVKDLGFTHVEFMPVMEHPYAPSWGYQITGYFAPTSRFGDPQDFMSLVEAFHKAGIGVILDWVPSHFPQDAHGLGRFDGTHVYEHPDPRKGYHPDWKSLIFNYGRNEVRSFLISNAIFWLDKYHIDGLRVDAVASMLYLDYSREDGEWEPNEQGGRENLDAISLFKELNKEIYGSFEGVQTIAEESTSFPMVSRPVDMGGLGFGMKWMMGWMHDTLEYFKKDPIYRKYHQNDITFSMTYTFTENFCLPLSHDEVVYGKKSLLGRMPGDEWQRFANLRLLYSYMFTHPGAKLLFMGAEIGQGEEWNFDTSLGWHLLDYPNHKGIQDTMRALNQLYKTQPALHENQFTQEGFEWIAYDDHQNSVLSYIRKGKSAKDKLVIACNFTPSILENYKIGLPNGGKLKEIFNSDDKKFGGTGIKNKQIKINKDNFHGKDFSAEINVPPLGAVVFQLL</sequence>
<keyword evidence="14" id="KW-1185">Reference proteome</keyword>
<evidence type="ECO:0000256" key="8">
    <source>
        <dbReference type="ARBA" id="ARBA00023056"/>
    </source>
</evidence>
<proteinExistence type="inferred from homology"/>
<dbReference type="Gene3D" id="2.60.40.10">
    <property type="entry name" value="Immunoglobulins"/>
    <property type="match status" value="1"/>
</dbReference>
<evidence type="ECO:0000313" key="13">
    <source>
        <dbReference type="EMBL" id="APG61036.1"/>
    </source>
</evidence>
<evidence type="ECO:0000259" key="12">
    <source>
        <dbReference type="SMART" id="SM00642"/>
    </source>
</evidence>
<dbReference type="InterPro" id="IPR014756">
    <property type="entry name" value="Ig_E-set"/>
</dbReference>
<dbReference type="PANTHER" id="PTHR43651">
    <property type="entry name" value="1,4-ALPHA-GLUCAN-BRANCHING ENZYME"/>
    <property type="match status" value="1"/>
</dbReference>
<dbReference type="InterPro" id="IPR017853">
    <property type="entry name" value="GH"/>
</dbReference>
<comment type="function">
    <text evidence="2 10">Catalyzes the formation of the alpha-1,6-glucosidic linkages in glycogen by scission of a 1,4-alpha-linked oligosaccharide from growing alpha-1,4-glucan chains and the subsequent attachment of the oligosaccharide to the alpha-1,6 position.</text>
</comment>
<dbReference type="InterPro" id="IPR004193">
    <property type="entry name" value="Glyco_hydro_13_N"/>
</dbReference>
<dbReference type="EMBL" id="CP018153">
    <property type="protein sequence ID" value="APG61036.1"/>
    <property type="molecule type" value="Genomic_DNA"/>
</dbReference>
<dbReference type="FunFam" id="2.60.40.10:FF:000169">
    <property type="entry name" value="1,4-alpha-glucan branching enzyme GlgB"/>
    <property type="match status" value="1"/>
</dbReference>
<dbReference type="InterPro" id="IPR013783">
    <property type="entry name" value="Ig-like_fold"/>
</dbReference>
<dbReference type="InterPro" id="IPR006407">
    <property type="entry name" value="GlgB"/>
</dbReference>
<comment type="pathway">
    <text evidence="3 10">Glycan biosynthesis; glycogen biosynthesis.</text>
</comment>
<dbReference type="GO" id="GO:0003844">
    <property type="term" value="F:1,4-alpha-glucan branching enzyme activity"/>
    <property type="evidence" value="ECO:0007669"/>
    <property type="project" value="UniProtKB-UniRule"/>
</dbReference>
<evidence type="ECO:0000256" key="9">
    <source>
        <dbReference type="ARBA" id="ARBA00023277"/>
    </source>
</evidence>
<dbReference type="GO" id="GO:0005978">
    <property type="term" value="P:glycogen biosynthetic process"/>
    <property type="evidence" value="ECO:0007669"/>
    <property type="project" value="UniProtKB-UniRule"/>
</dbReference>
<evidence type="ECO:0000256" key="10">
    <source>
        <dbReference type="HAMAP-Rule" id="MF_00685"/>
    </source>
</evidence>
<dbReference type="OrthoDB" id="9800174at2"/>
<evidence type="ECO:0000256" key="5">
    <source>
        <dbReference type="ARBA" id="ARBA00022600"/>
    </source>
</evidence>
<keyword evidence="9 10" id="KW-0119">Carbohydrate metabolism</keyword>
<dbReference type="NCBIfam" id="NF008967">
    <property type="entry name" value="PRK12313.1"/>
    <property type="match status" value="1"/>
</dbReference>
<gene>
    <name evidence="10" type="primary">glgB</name>
    <name evidence="13" type="ORF">LPB144_11740</name>
</gene>
<dbReference type="InterPro" id="IPR044143">
    <property type="entry name" value="GlgB_N_E_set_prok"/>
</dbReference>
<dbReference type="HAMAP" id="MF_00685">
    <property type="entry name" value="GlgB"/>
    <property type="match status" value="1"/>
</dbReference>
<dbReference type="PIRSF" id="PIRSF000463">
    <property type="entry name" value="GlgB"/>
    <property type="match status" value="1"/>
</dbReference>
<dbReference type="SUPFAM" id="SSF81296">
    <property type="entry name" value="E set domains"/>
    <property type="match status" value="1"/>
</dbReference>
<dbReference type="AlphaFoldDB" id="A0A1L3J7C0"/>
<evidence type="ECO:0000256" key="7">
    <source>
        <dbReference type="ARBA" id="ARBA00022679"/>
    </source>
</evidence>